<dbReference type="Pfam" id="PF17195">
    <property type="entry name" value="DUF5132"/>
    <property type="match status" value="1"/>
</dbReference>
<evidence type="ECO:0000256" key="1">
    <source>
        <dbReference type="SAM" id="Phobius"/>
    </source>
</evidence>
<sequence>MSALEDAFKGGNVVTALVLGVGAVVIAPAVLPATRPVAKALIKAGLIAYDQARTALAELNEQAGDILAEARAEIAEHAPAPAPEAEKA</sequence>
<keyword evidence="1" id="KW-1133">Transmembrane helix</keyword>
<gene>
    <name evidence="2" type="ordered locus">Mnod_4696</name>
</gene>
<dbReference type="OrthoDB" id="8420303at2"/>
<dbReference type="Proteomes" id="UP000008207">
    <property type="component" value="Chromosome"/>
</dbReference>
<evidence type="ECO:0008006" key="4">
    <source>
        <dbReference type="Google" id="ProtNLM"/>
    </source>
</evidence>
<evidence type="ECO:0000313" key="2">
    <source>
        <dbReference type="EMBL" id="ACL59561.1"/>
    </source>
</evidence>
<organism evidence="2 3">
    <name type="scientific">Methylobacterium nodulans (strain LMG 21967 / CNCM I-2342 / ORS 2060)</name>
    <dbReference type="NCBI Taxonomy" id="460265"/>
    <lineage>
        <taxon>Bacteria</taxon>
        <taxon>Pseudomonadati</taxon>
        <taxon>Pseudomonadota</taxon>
        <taxon>Alphaproteobacteria</taxon>
        <taxon>Hyphomicrobiales</taxon>
        <taxon>Methylobacteriaceae</taxon>
        <taxon>Methylobacterium</taxon>
    </lineage>
</organism>
<accession>B8IEI9</accession>
<dbReference type="eggNOG" id="ENOG5033DKD">
    <property type="taxonomic scope" value="Bacteria"/>
</dbReference>
<keyword evidence="1" id="KW-0472">Membrane</keyword>
<dbReference type="RefSeq" id="WP_015931196.1">
    <property type="nucleotide sequence ID" value="NC_011894.1"/>
</dbReference>
<feature type="transmembrane region" description="Helical" evidence="1">
    <location>
        <begin position="12"/>
        <end position="33"/>
    </location>
</feature>
<keyword evidence="1" id="KW-0812">Transmembrane</keyword>
<proteinExistence type="predicted"/>
<evidence type="ECO:0000313" key="3">
    <source>
        <dbReference type="Proteomes" id="UP000008207"/>
    </source>
</evidence>
<reference evidence="2 3" key="1">
    <citation type="submission" date="2009-01" db="EMBL/GenBank/DDBJ databases">
        <title>Complete sequence of chromosome of Methylobacterium nodulans ORS 2060.</title>
        <authorList>
            <consortium name="US DOE Joint Genome Institute"/>
            <person name="Lucas S."/>
            <person name="Copeland A."/>
            <person name="Lapidus A."/>
            <person name="Glavina del Rio T."/>
            <person name="Dalin E."/>
            <person name="Tice H."/>
            <person name="Bruce D."/>
            <person name="Goodwin L."/>
            <person name="Pitluck S."/>
            <person name="Sims D."/>
            <person name="Brettin T."/>
            <person name="Detter J.C."/>
            <person name="Han C."/>
            <person name="Larimer F."/>
            <person name="Land M."/>
            <person name="Hauser L."/>
            <person name="Kyrpides N."/>
            <person name="Ivanova N."/>
            <person name="Marx C.J."/>
            <person name="Richardson P."/>
        </authorList>
    </citation>
    <scope>NUCLEOTIDE SEQUENCE [LARGE SCALE GENOMIC DNA]</scope>
    <source>
        <strain evidence="3">LMG 21967 / CNCM I-2342 / ORS 2060</strain>
    </source>
</reference>
<protein>
    <recommendedName>
        <fullName evidence="4">DUF5132 domain-containing protein</fullName>
    </recommendedName>
</protein>
<dbReference type="STRING" id="460265.Mnod_4696"/>
<dbReference type="HOGENOM" id="CLU_2193858_0_0_5"/>
<dbReference type="InterPro" id="IPR033456">
    <property type="entry name" value="DUF5132"/>
</dbReference>
<dbReference type="KEGG" id="mno:Mnod_4696"/>
<name>B8IEI9_METNO</name>
<keyword evidence="3" id="KW-1185">Reference proteome</keyword>
<dbReference type="EMBL" id="CP001349">
    <property type="protein sequence ID" value="ACL59561.1"/>
    <property type="molecule type" value="Genomic_DNA"/>
</dbReference>
<dbReference type="AlphaFoldDB" id="B8IEI9"/>